<dbReference type="InterPro" id="IPR050464">
    <property type="entry name" value="Zeta_carotene_desat/Oxidored"/>
</dbReference>
<dbReference type="Pfam" id="PF01593">
    <property type="entry name" value="Amino_oxidase"/>
    <property type="match status" value="1"/>
</dbReference>
<organism evidence="2 3">
    <name type="scientific">Candidatus Woesebacteria bacterium GW2011_GWC2_45_9</name>
    <dbReference type="NCBI Taxonomy" id="1618589"/>
    <lineage>
        <taxon>Bacteria</taxon>
        <taxon>Candidatus Woeseibacteriota</taxon>
    </lineage>
</organism>
<dbReference type="PATRIC" id="fig|1618589.3.peg.378"/>
<gene>
    <name evidence="2" type="ORF">UX25_C0023G0003</name>
</gene>
<dbReference type="PANTHER" id="PTHR42923:SF46">
    <property type="entry name" value="AMINE OXIDASE"/>
    <property type="match status" value="1"/>
</dbReference>
<evidence type="ECO:0000313" key="3">
    <source>
        <dbReference type="Proteomes" id="UP000034922"/>
    </source>
</evidence>
<dbReference type="InterPro" id="IPR036188">
    <property type="entry name" value="FAD/NAD-bd_sf"/>
</dbReference>
<protein>
    <submittedName>
        <fullName evidence="2">Amine oxidase</fullName>
    </submittedName>
</protein>
<dbReference type="NCBIfam" id="NF005560">
    <property type="entry name" value="PRK07233.1"/>
    <property type="match status" value="1"/>
</dbReference>
<evidence type="ECO:0000313" key="2">
    <source>
        <dbReference type="EMBL" id="KKU16848.1"/>
    </source>
</evidence>
<dbReference type="EMBL" id="LCLM01000023">
    <property type="protein sequence ID" value="KKU16848.1"/>
    <property type="molecule type" value="Genomic_DNA"/>
</dbReference>
<evidence type="ECO:0000259" key="1">
    <source>
        <dbReference type="Pfam" id="PF01593"/>
    </source>
</evidence>
<accession>A0A0G1QGH7</accession>
<proteinExistence type="predicted"/>
<dbReference type="Proteomes" id="UP000034922">
    <property type="component" value="Unassembled WGS sequence"/>
</dbReference>
<dbReference type="PANTHER" id="PTHR42923">
    <property type="entry name" value="PROTOPORPHYRINOGEN OXIDASE"/>
    <property type="match status" value="1"/>
</dbReference>
<dbReference type="SUPFAM" id="SSF51905">
    <property type="entry name" value="FAD/NAD(P)-binding domain"/>
    <property type="match status" value="1"/>
</dbReference>
<sequence>MRVAVLGAGFAGLSCGYYLARKGHQVTILEKEDRPGGLAAGFKKTGWSWPLEWHYHHLFQSDSQMVNFAKEIGIEINFFKAKTSILTSKGISRLDSAGTLLSFPDLDFASKVRTGITLGYLKLTPSWKPLEKITAESFIIKTMGEKSWQLLWEPLFRGKFGQDAKNVPASWFWARIKKRSAYLGYPEGGFDTLARSAADAIIRLQGKINYKSKIVALTKVKDKFRVAYKTNGEQRIEIYDRVVATFPFLSKPKLKSLGAITLVMRLNKPFLPNDIYWLNIGLNNFPFLGVVEHTHLIPKKYYQDEHLVYVGKYLAPGHKYFSLSKKELLSQYDQYLNVLKPGYRKSLIGFDVFKAPFAQPIIPLNYSGSIPPVVTDTPGLYRATIEQVYPWDRGTNYAVELGKKVADLIDADE</sequence>
<dbReference type="GO" id="GO:0016491">
    <property type="term" value="F:oxidoreductase activity"/>
    <property type="evidence" value="ECO:0007669"/>
    <property type="project" value="InterPro"/>
</dbReference>
<name>A0A0G1QGH7_9BACT</name>
<feature type="domain" description="Amine oxidase" evidence="1">
    <location>
        <begin position="10"/>
        <end position="248"/>
    </location>
</feature>
<dbReference type="Gene3D" id="3.50.50.60">
    <property type="entry name" value="FAD/NAD(P)-binding domain"/>
    <property type="match status" value="1"/>
</dbReference>
<dbReference type="PROSITE" id="PS51257">
    <property type="entry name" value="PROKAR_LIPOPROTEIN"/>
    <property type="match status" value="1"/>
</dbReference>
<dbReference type="STRING" id="1618589.UX25_C0023G0003"/>
<dbReference type="PRINTS" id="PR00419">
    <property type="entry name" value="ADXRDTASE"/>
</dbReference>
<comment type="caution">
    <text evidence="2">The sequence shown here is derived from an EMBL/GenBank/DDBJ whole genome shotgun (WGS) entry which is preliminary data.</text>
</comment>
<dbReference type="AlphaFoldDB" id="A0A0G1QGH7"/>
<dbReference type="InterPro" id="IPR002937">
    <property type="entry name" value="Amino_oxidase"/>
</dbReference>
<reference evidence="2 3" key="1">
    <citation type="journal article" date="2015" name="Nature">
        <title>rRNA introns, odd ribosomes, and small enigmatic genomes across a large radiation of phyla.</title>
        <authorList>
            <person name="Brown C.T."/>
            <person name="Hug L.A."/>
            <person name="Thomas B.C."/>
            <person name="Sharon I."/>
            <person name="Castelle C.J."/>
            <person name="Singh A."/>
            <person name="Wilkins M.J."/>
            <person name="Williams K.H."/>
            <person name="Banfield J.F."/>
        </authorList>
    </citation>
    <scope>NUCLEOTIDE SEQUENCE [LARGE SCALE GENOMIC DNA]</scope>
</reference>